<evidence type="ECO:0000256" key="1">
    <source>
        <dbReference type="ARBA" id="ARBA00004377"/>
    </source>
</evidence>
<keyword evidence="8" id="KW-0472">Membrane</keyword>
<dbReference type="InterPro" id="IPR058982">
    <property type="entry name" value="Beta-barrel_AprE"/>
</dbReference>
<organism evidence="12">
    <name type="scientific">hydrothermal vent metagenome</name>
    <dbReference type="NCBI Taxonomy" id="652676"/>
    <lineage>
        <taxon>unclassified sequences</taxon>
        <taxon>metagenomes</taxon>
        <taxon>ecological metagenomes</taxon>
    </lineage>
</organism>
<evidence type="ECO:0000256" key="6">
    <source>
        <dbReference type="ARBA" id="ARBA00022692"/>
    </source>
</evidence>
<evidence type="ECO:0000313" key="12">
    <source>
        <dbReference type="EMBL" id="VAV90900.1"/>
    </source>
</evidence>
<keyword evidence="3" id="KW-0813">Transport</keyword>
<dbReference type="Gene3D" id="2.40.50.100">
    <property type="match status" value="1"/>
</dbReference>
<comment type="subcellular location">
    <subcellularLocation>
        <location evidence="1">Cell inner membrane</location>
        <topology evidence="1">Single-pass membrane protein</topology>
    </subcellularLocation>
</comment>
<evidence type="ECO:0000256" key="3">
    <source>
        <dbReference type="ARBA" id="ARBA00022448"/>
    </source>
</evidence>
<evidence type="ECO:0000259" key="10">
    <source>
        <dbReference type="Pfam" id="PF25994"/>
    </source>
</evidence>
<keyword evidence="4" id="KW-1003">Cell membrane</keyword>
<dbReference type="InterPro" id="IPR058781">
    <property type="entry name" value="HH_AprE-like"/>
</dbReference>
<comment type="similarity">
    <text evidence="2">Belongs to the membrane fusion protein (MFP) (TC 8.A.1) family.</text>
</comment>
<feature type="domain" description="AprE-like beta-barrel" evidence="11">
    <location>
        <begin position="320"/>
        <end position="408"/>
    </location>
</feature>
<dbReference type="InterPro" id="IPR050739">
    <property type="entry name" value="MFP"/>
</dbReference>
<keyword evidence="5" id="KW-0997">Cell inner membrane</keyword>
<evidence type="ECO:0000256" key="7">
    <source>
        <dbReference type="ARBA" id="ARBA00022989"/>
    </source>
</evidence>
<dbReference type="InterPro" id="IPR010129">
    <property type="entry name" value="T1SS_HlyD"/>
</dbReference>
<dbReference type="GO" id="GO:0015031">
    <property type="term" value="P:protein transport"/>
    <property type="evidence" value="ECO:0007669"/>
    <property type="project" value="InterPro"/>
</dbReference>
<evidence type="ECO:0000256" key="9">
    <source>
        <dbReference type="SAM" id="Coils"/>
    </source>
</evidence>
<keyword evidence="9" id="KW-0175">Coiled coil</keyword>
<dbReference type="Pfam" id="PF26002">
    <property type="entry name" value="Beta-barrel_AprE"/>
    <property type="match status" value="1"/>
</dbReference>
<reference evidence="12" key="1">
    <citation type="submission" date="2018-06" db="EMBL/GenBank/DDBJ databases">
        <authorList>
            <person name="Zhirakovskaya E."/>
        </authorList>
    </citation>
    <scope>NUCLEOTIDE SEQUENCE</scope>
</reference>
<dbReference type="Gene3D" id="2.40.30.170">
    <property type="match status" value="1"/>
</dbReference>
<dbReference type="SUPFAM" id="SSF111369">
    <property type="entry name" value="HlyD-like secretion proteins"/>
    <property type="match status" value="1"/>
</dbReference>
<evidence type="ECO:0000256" key="2">
    <source>
        <dbReference type="ARBA" id="ARBA00009477"/>
    </source>
</evidence>
<evidence type="ECO:0000256" key="5">
    <source>
        <dbReference type="ARBA" id="ARBA00022519"/>
    </source>
</evidence>
<gene>
    <name evidence="12" type="ORF">MNBD_ALPHA08-2493</name>
</gene>
<dbReference type="PANTHER" id="PTHR30386:SF17">
    <property type="entry name" value="ALKALINE PROTEASE SECRETION PROTEIN APRE"/>
    <property type="match status" value="1"/>
</dbReference>
<keyword evidence="7" id="KW-1133">Transmembrane helix</keyword>
<protein>
    <submittedName>
        <fullName evidence="12">Uncharacterized protein</fullName>
    </submittedName>
</protein>
<accession>A0A3B0RCU8</accession>
<dbReference type="EMBL" id="UOEC01000085">
    <property type="protein sequence ID" value="VAV90900.1"/>
    <property type="molecule type" value="Genomic_DNA"/>
</dbReference>
<name>A0A3B0RCU8_9ZZZZ</name>
<feature type="coiled-coil region" evidence="9">
    <location>
        <begin position="148"/>
        <end position="182"/>
    </location>
</feature>
<dbReference type="GO" id="GO:0005886">
    <property type="term" value="C:plasma membrane"/>
    <property type="evidence" value="ECO:0007669"/>
    <property type="project" value="UniProtKB-SubCell"/>
</dbReference>
<proteinExistence type="inferred from homology"/>
<dbReference type="PANTHER" id="PTHR30386">
    <property type="entry name" value="MEMBRANE FUSION SUBUNIT OF EMRAB-TOLC MULTIDRUG EFFLUX PUMP"/>
    <property type="match status" value="1"/>
</dbReference>
<feature type="domain" description="AprE-like long alpha-helical hairpin" evidence="10">
    <location>
        <begin position="88"/>
        <end position="275"/>
    </location>
</feature>
<keyword evidence="6" id="KW-0812">Transmembrane</keyword>
<dbReference type="Pfam" id="PF25994">
    <property type="entry name" value="HH_AprE"/>
    <property type="match status" value="1"/>
</dbReference>
<dbReference type="PRINTS" id="PR01490">
    <property type="entry name" value="RTXTOXIND"/>
</dbReference>
<evidence type="ECO:0000256" key="4">
    <source>
        <dbReference type="ARBA" id="ARBA00022475"/>
    </source>
</evidence>
<dbReference type="NCBIfam" id="TIGR01843">
    <property type="entry name" value="type_I_hlyD"/>
    <property type="match status" value="1"/>
</dbReference>
<dbReference type="AlphaFoldDB" id="A0A3B0RCU8"/>
<evidence type="ECO:0000256" key="8">
    <source>
        <dbReference type="ARBA" id="ARBA00023136"/>
    </source>
</evidence>
<sequence length="431" mass="47831">MMETRNSMRYYQIIGLLGLVVVAGGLGAWASLTSIQGAVIAQGVTTVESSSKKIQHREGGIVKAINVKEGQRVKEGEVLIELDETETKAQLAIFEGLLLEQLAQSARLKALRDGVDKISFPAELEKRNLEPAVEEIIAGQSKLFAALKSTSVGRRSQLEERVAQLEKQITGVEAQLKARREQFKLITSELKSLEGLLKKGLVPVSRVLALKRERSNLGGQEGELLSNIAQTRSRISETKLQIIQLEDEERGKVLGELRQVETELTQNRERRIATAAKLRRTSILAPRAGYVLQLSVHTIGGVVGPGEVIMLIVPELDDIIVEARVNPQDIDQIFLNQSARVLFSAFNMRTTPEITATVTHVAADLTQQDAQTPPYYAIKLKMTKEDLVKLGDNKLIPGMPAETFIQTRNRTPMSYLVQPLRDQIMRAFREE</sequence>
<evidence type="ECO:0000259" key="11">
    <source>
        <dbReference type="Pfam" id="PF26002"/>
    </source>
</evidence>